<name>A0A6P1DZK9_9GAMM</name>
<evidence type="ECO:0000259" key="2">
    <source>
        <dbReference type="Pfam" id="PF21740"/>
    </source>
</evidence>
<dbReference type="InterPro" id="IPR054640">
    <property type="entry name" value="Sfum_1244-like"/>
</dbReference>
<dbReference type="InterPro" id="IPR049200">
    <property type="entry name" value="DUF6866_C"/>
</dbReference>
<reference evidence="3 4" key="2">
    <citation type="submission" date="2020-02" db="EMBL/GenBank/DDBJ databases">
        <title>Genome sequences of Thiorhodococcus mannitoliphagus and Thiorhodococcus minor, purple sulfur photosynthetic bacteria in the gammaproteobacterial family, Chromatiaceae.</title>
        <authorList>
            <person name="Aviles F.A."/>
            <person name="Meyer T.E."/>
            <person name="Kyndt J.A."/>
        </authorList>
    </citation>
    <scope>NUCLEOTIDE SEQUENCE [LARGE SCALE GENOMIC DNA]</scope>
    <source>
        <strain evidence="3 4">DSM 18266</strain>
    </source>
</reference>
<accession>A0A6P1DZK9</accession>
<organism evidence="3 4">
    <name type="scientific">Thiorhodococcus mannitoliphagus</name>
    <dbReference type="NCBI Taxonomy" id="329406"/>
    <lineage>
        <taxon>Bacteria</taxon>
        <taxon>Pseudomonadati</taxon>
        <taxon>Pseudomonadota</taxon>
        <taxon>Gammaproteobacteria</taxon>
        <taxon>Chromatiales</taxon>
        <taxon>Chromatiaceae</taxon>
        <taxon>Thiorhodococcus</taxon>
    </lineage>
</organism>
<dbReference type="Pfam" id="PF21740">
    <property type="entry name" value="DUF6866_C"/>
    <property type="match status" value="1"/>
</dbReference>
<sequence>MTNSALNHLAETVQYNCNISDARHGADYSLCIYLMKMREYFRWEQRLPFGAPLERQQVGEWLQAREQLWEQLEQAELRPIEIDGQCYDPFDADAINTELMPQGLVYSGGLGGGAKPHFVLGDLERHQREGDQSVFIVASEYARDLAAPPAMTLGQNIFVRRESLRRMLWEKLESWRWNRPDNALGRAFACYDFDEALDASLDAMTDQQIQTLLLHEQGEVLAGQQLGDTWGAMLQDLAGTPAEIMARAVRDHLADCLVTLPTLAEQAETASIDFFLGQLTSMRKEIFPSLQQVYLDWLGDGRLEGFNEISARGRTHWLGLAQSMLEIHRKQGVESAQSIRELVLAQPL</sequence>
<proteinExistence type="predicted"/>
<dbReference type="EMBL" id="JAAIJR010000046">
    <property type="protein sequence ID" value="NEX21154.1"/>
    <property type="molecule type" value="Genomic_DNA"/>
</dbReference>
<feature type="domain" description="DUF6866" evidence="2">
    <location>
        <begin position="165"/>
        <end position="344"/>
    </location>
</feature>
<evidence type="ECO:0000313" key="4">
    <source>
        <dbReference type="Proteomes" id="UP000471640"/>
    </source>
</evidence>
<keyword evidence="4" id="KW-1185">Reference proteome</keyword>
<protein>
    <submittedName>
        <fullName evidence="3">Uncharacterized protein</fullName>
    </submittedName>
</protein>
<comment type="caution">
    <text evidence="3">The sequence shown here is derived from an EMBL/GenBank/DDBJ whole genome shotgun (WGS) entry which is preliminary data.</text>
</comment>
<dbReference type="AlphaFoldDB" id="A0A6P1DZK9"/>
<evidence type="ECO:0000313" key="3">
    <source>
        <dbReference type="EMBL" id="NEX21154.1"/>
    </source>
</evidence>
<dbReference type="RefSeq" id="WP_164654257.1">
    <property type="nucleotide sequence ID" value="NZ_JAAIJR010000046.1"/>
</dbReference>
<reference evidence="4" key="1">
    <citation type="journal article" date="2020" name="Microbiol. Resour. Announc.">
        <title>Draft Genome Sequences of Thiorhodococcus mannitoliphagus and Thiorhodococcus minor, Purple Sulfur Photosynthetic Bacteria in the Gammaproteobacterial Family Chromatiaceae.</title>
        <authorList>
            <person name="Aviles F.A."/>
            <person name="Meyer T.E."/>
            <person name="Kyndt J.A."/>
        </authorList>
    </citation>
    <scope>NUCLEOTIDE SEQUENCE [LARGE SCALE GENOMIC DNA]</scope>
    <source>
        <strain evidence="4">DSM 18266</strain>
    </source>
</reference>
<dbReference type="Proteomes" id="UP000471640">
    <property type="component" value="Unassembled WGS sequence"/>
</dbReference>
<evidence type="ECO:0000259" key="1">
    <source>
        <dbReference type="Pfam" id="PF21739"/>
    </source>
</evidence>
<gene>
    <name evidence="3" type="ORF">G3480_12660</name>
</gene>
<dbReference type="NCBIfam" id="NF045620">
    <property type="entry name" value="Sfum_1244_fam"/>
    <property type="match status" value="1"/>
</dbReference>
<feature type="domain" description="DUF6866" evidence="1">
    <location>
        <begin position="9"/>
        <end position="160"/>
    </location>
</feature>
<dbReference type="InterPro" id="IPR049199">
    <property type="entry name" value="DUF6866_N"/>
</dbReference>
<dbReference type="Pfam" id="PF21739">
    <property type="entry name" value="DUF6866_N"/>
    <property type="match status" value="1"/>
</dbReference>